<evidence type="ECO:0000313" key="4">
    <source>
        <dbReference type="Proteomes" id="UP000306631"/>
    </source>
</evidence>
<reference evidence="3 4" key="1">
    <citation type="submission" date="2019-04" db="EMBL/GenBank/DDBJ databases">
        <title>Microbes associate with the intestines of laboratory mice.</title>
        <authorList>
            <person name="Navarre W."/>
            <person name="Wong E."/>
            <person name="Huang K."/>
            <person name="Tropini C."/>
            <person name="Ng K."/>
            <person name="Yu B."/>
        </authorList>
    </citation>
    <scope>NUCLEOTIDE SEQUENCE [LARGE SCALE GENOMIC DNA]</scope>
    <source>
        <strain evidence="3 4">NM62_B4-13</strain>
    </source>
</reference>
<keyword evidence="1" id="KW-0812">Transmembrane</keyword>
<gene>
    <name evidence="3" type="ORF">E5352_14940</name>
</gene>
<dbReference type="Proteomes" id="UP000306631">
    <property type="component" value="Unassembled WGS sequence"/>
</dbReference>
<feature type="transmembrane region" description="Helical" evidence="1">
    <location>
        <begin position="52"/>
        <end position="69"/>
    </location>
</feature>
<organism evidence="3 4">
    <name type="scientific">Stenotrophomonas maltophilia</name>
    <name type="common">Pseudomonas maltophilia</name>
    <name type="synonym">Xanthomonas maltophilia</name>
    <dbReference type="NCBI Taxonomy" id="40324"/>
    <lineage>
        <taxon>Bacteria</taxon>
        <taxon>Pseudomonadati</taxon>
        <taxon>Pseudomonadota</taxon>
        <taxon>Gammaproteobacteria</taxon>
        <taxon>Lysobacterales</taxon>
        <taxon>Lysobacteraceae</taxon>
        <taxon>Stenotrophomonas</taxon>
        <taxon>Stenotrophomonas maltophilia group</taxon>
    </lineage>
</organism>
<feature type="transmembrane region" description="Helical" evidence="1">
    <location>
        <begin position="21"/>
        <end position="40"/>
    </location>
</feature>
<keyword evidence="1" id="KW-1133">Transmembrane helix</keyword>
<evidence type="ECO:0000259" key="2">
    <source>
        <dbReference type="Pfam" id="PF10882"/>
    </source>
</evidence>
<dbReference type="InterPro" id="IPR027783">
    <property type="entry name" value="Bacterial_PH-related"/>
</dbReference>
<dbReference type="AlphaFoldDB" id="A0A4S2CYA8"/>
<proteinExistence type="predicted"/>
<dbReference type="RefSeq" id="WP_136006171.1">
    <property type="nucleotide sequence ID" value="NZ_SRYW01000014.1"/>
</dbReference>
<evidence type="ECO:0000256" key="1">
    <source>
        <dbReference type="SAM" id="Phobius"/>
    </source>
</evidence>
<keyword evidence="1" id="KW-0472">Membrane</keyword>
<name>A0A4S2CYA8_STEMA</name>
<dbReference type="Pfam" id="PF10882">
    <property type="entry name" value="bPH_5"/>
    <property type="match status" value="1"/>
</dbReference>
<comment type="caution">
    <text evidence="3">The sequence shown here is derived from an EMBL/GenBank/DDBJ whole genome shotgun (WGS) entry which is preliminary data.</text>
</comment>
<accession>A0A4S2CYA8</accession>
<sequence length="184" mass="19982">MSAALPAARTFAVAPAAVWRLLWLWVPLLGCAALIVVGTLQSDQRTTHELALTVPFLALLLAVLTWAFFRRRITLQGSTLDVTAAFYRRQVPVQAMMLAKARVVDLAGHDALRPRMMLNGYGVPGFNAGHYRLRDGSRAYCLLTDASRVLHIPLHDGSVLLLSPEQPRALLAALQALAGPAATH</sequence>
<protein>
    <recommendedName>
        <fullName evidence="2">Bacterial Pleckstrin homology domain-containing protein</fullName>
    </recommendedName>
</protein>
<evidence type="ECO:0000313" key="3">
    <source>
        <dbReference type="EMBL" id="TGY32724.1"/>
    </source>
</evidence>
<dbReference type="OrthoDB" id="5767765at2"/>
<feature type="domain" description="Bacterial Pleckstrin homology" evidence="2">
    <location>
        <begin position="72"/>
        <end position="175"/>
    </location>
</feature>
<dbReference type="EMBL" id="SRYW01000014">
    <property type="protein sequence ID" value="TGY32724.1"/>
    <property type="molecule type" value="Genomic_DNA"/>
</dbReference>